<accession>G6Y8G3</accession>
<reference evidence="5 6" key="1">
    <citation type="journal article" date="2012" name="J. Bacteriol.">
        <title>Draft Genome Sequence of Plant Growth-Promoting Rhizobium Mesorhizobium amorphae, Isolated from Zinc-Lead Mine Tailings.</title>
        <authorList>
            <person name="Hao X."/>
            <person name="Lin Y."/>
            <person name="Johnstone L."/>
            <person name="Baltrus D.A."/>
            <person name="Miller S.J."/>
            <person name="Wei G."/>
            <person name="Rensing C."/>
        </authorList>
    </citation>
    <scope>NUCLEOTIDE SEQUENCE [LARGE SCALE GENOMIC DNA]</scope>
    <source>
        <strain evidence="5 6">CCNWGS0123</strain>
    </source>
</reference>
<keyword evidence="6" id="KW-1185">Reference proteome</keyword>
<keyword evidence="1" id="KW-0805">Transcription regulation</keyword>
<dbReference type="SMART" id="SM00342">
    <property type="entry name" value="HTH_ARAC"/>
    <property type="match status" value="1"/>
</dbReference>
<gene>
    <name evidence="5" type="ORF">MEA186_11151</name>
</gene>
<dbReference type="InterPro" id="IPR018060">
    <property type="entry name" value="HTH_AraC"/>
</dbReference>
<keyword evidence="2" id="KW-0804">Transcription</keyword>
<dbReference type="InterPro" id="IPR002818">
    <property type="entry name" value="DJ-1/PfpI"/>
</dbReference>
<dbReference type="AlphaFoldDB" id="G6Y8G3"/>
<protein>
    <submittedName>
        <fullName evidence="5">Putative AraC family transcriptional regulator</fullName>
    </submittedName>
</protein>
<dbReference type="SUPFAM" id="SSF52317">
    <property type="entry name" value="Class I glutamine amidotransferase-like"/>
    <property type="match status" value="1"/>
</dbReference>
<evidence type="ECO:0000256" key="1">
    <source>
        <dbReference type="ARBA" id="ARBA00023015"/>
    </source>
</evidence>
<dbReference type="RefSeq" id="WP_006201748.1">
    <property type="nucleotide sequence ID" value="NZ_AGSN01000091.1"/>
</dbReference>
<name>G6Y8G3_9HYPH</name>
<evidence type="ECO:0000259" key="4">
    <source>
        <dbReference type="PROSITE" id="PS01124"/>
    </source>
</evidence>
<dbReference type="InterPro" id="IPR052158">
    <property type="entry name" value="INH-QAR"/>
</dbReference>
<dbReference type="InterPro" id="IPR029062">
    <property type="entry name" value="Class_I_gatase-like"/>
</dbReference>
<dbReference type="InterPro" id="IPR009057">
    <property type="entry name" value="Homeodomain-like_sf"/>
</dbReference>
<dbReference type="InterPro" id="IPR001387">
    <property type="entry name" value="Cro/C1-type_HTH"/>
</dbReference>
<dbReference type="GO" id="GO:0003700">
    <property type="term" value="F:DNA-binding transcription factor activity"/>
    <property type="evidence" value="ECO:0007669"/>
    <property type="project" value="InterPro"/>
</dbReference>
<proteinExistence type="predicted"/>
<dbReference type="Pfam" id="PF01965">
    <property type="entry name" value="DJ-1_PfpI"/>
    <property type="match status" value="1"/>
</dbReference>
<feature type="domain" description="HTH araC/xylS-type" evidence="4">
    <location>
        <begin position="223"/>
        <end position="320"/>
    </location>
</feature>
<evidence type="ECO:0000313" key="5">
    <source>
        <dbReference type="EMBL" id="EHH11984.1"/>
    </source>
</evidence>
<dbReference type="PANTHER" id="PTHR43130">
    <property type="entry name" value="ARAC-FAMILY TRANSCRIPTIONAL REGULATOR"/>
    <property type="match status" value="1"/>
</dbReference>
<dbReference type="CDD" id="cd03136">
    <property type="entry name" value="GATase1_AraC_ArgR_like"/>
    <property type="match status" value="1"/>
</dbReference>
<dbReference type="PANTHER" id="PTHR43130:SF3">
    <property type="entry name" value="HTH-TYPE TRANSCRIPTIONAL REGULATOR RV1931C"/>
    <property type="match status" value="1"/>
</dbReference>
<dbReference type="GO" id="GO:0043565">
    <property type="term" value="F:sequence-specific DNA binding"/>
    <property type="evidence" value="ECO:0007669"/>
    <property type="project" value="InterPro"/>
</dbReference>
<dbReference type="eggNOG" id="COG4977">
    <property type="taxonomic scope" value="Bacteria"/>
</dbReference>
<dbReference type="EMBL" id="AGSN01000091">
    <property type="protein sequence ID" value="EHH11984.1"/>
    <property type="molecule type" value="Genomic_DNA"/>
</dbReference>
<dbReference type="SUPFAM" id="SSF46689">
    <property type="entry name" value="Homeodomain-like"/>
    <property type="match status" value="2"/>
</dbReference>
<organism evidence="5 6">
    <name type="scientific">Mesorhizobium amorphae CCNWGS0123</name>
    <dbReference type="NCBI Taxonomy" id="1082933"/>
    <lineage>
        <taxon>Bacteria</taxon>
        <taxon>Pseudomonadati</taxon>
        <taxon>Pseudomonadota</taxon>
        <taxon>Alphaproteobacteria</taxon>
        <taxon>Hyphomicrobiales</taxon>
        <taxon>Phyllobacteriaceae</taxon>
        <taxon>Mesorhizobium</taxon>
    </lineage>
</organism>
<sequence length="332" mass="36808">MNASPQKLTIGFILGRAFTLSAFSLFVDTIRLASDELDHSGRVTADWQVMSSSRNLITSSCGISVAPTSAFGDPSRFQYIVVVGGLLNDDNPVDRETIDFLKRAAAAKVSLIGVCTGSFILAEAGLMRYHQTCVSWLHIKEFRERFPHNPVRADCIFNLDRRRGSCVGGTSAADMAATLVRRHISGRAERNALEVLQIDQARPAVHIQPRRPLFKDFSNIHVKVALMTMEQNLDGMTIEDLAARIGVSRRQLERVFIETTGLSPARAFKQIRMDYAKRMISKTRASNIEVALEVGLKNASHFTRSFKRVHGQTPSQVRGSSGASDNQESTWQ</sequence>
<evidence type="ECO:0000256" key="2">
    <source>
        <dbReference type="ARBA" id="ARBA00023163"/>
    </source>
</evidence>
<dbReference type="KEGG" id="mamo:A6B35_29560"/>
<dbReference type="Pfam" id="PF12833">
    <property type="entry name" value="HTH_18"/>
    <property type="match status" value="1"/>
</dbReference>
<dbReference type="PROSITE" id="PS01124">
    <property type="entry name" value="HTH_ARAC_FAMILY_2"/>
    <property type="match status" value="1"/>
</dbReference>
<dbReference type="Gene3D" id="3.40.50.880">
    <property type="match status" value="1"/>
</dbReference>
<dbReference type="Proteomes" id="UP000002949">
    <property type="component" value="Unassembled WGS sequence"/>
</dbReference>
<feature type="region of interest" description="Disordered" evidence="3">
    <location>
        <begin position="307"/>
        <end position="332"/>
    </location>
</feature>
<dbReference type="Gene3D" id="1.10.10.60">
    <property type="entry name" value="Homeodomain-like"/>
    <property type="match status" value="1"/>
</dbReference>
<dbReference type="OrthoDB" id="9793400at2"/>
<dbReference type="CDD" id="cd00093">
    <property type="entry name" value="HTH_XRE"/>
    <property type="match status" value="1"/>
</dbReference>
<feature type="compositionally biased region" description="Polar residues" evidence="3">
    <location>
        <begin position="312"/>
        <end position="332"/>
    </location>
</feature>
<dbReference type="PATRIC" id="fig|1082933.3.peg.2147"/>
<evidence type="ECO:0000256" key="3">
    <source>
        <dbReference type="SAM" id="MobiDB-lite"/>
    </source>
</evidence>
<evidence type="ECO:0000313" key="6">
    <source>
        <dbReference type="Proteomes" id="UP000002949"/>
    </source>
</evidence>